<dbReference type="Proteomes" id="UP000801492">
    <property type="component" value="Unassembled WGS sequence"/>
</dbReference>
<accession>A0A8K0C5T5</accession>
<organism evidence="1 2">
    <name type="scientific">Ignelater luminosus</name>
    <name type="common">Cucubano</name>
    <name type="synonym">Pyrophorus luminosus</name>
    <dbReference type="NCBI Taxonomy" id="2038154"/>
    <lineage>
        <taxon>Eukaryota</taxon>
        <taxon>Metazoa</taxon>
        <taxon>Ecdysozoa</taxon>
        <taxon>Arthropoda</taxon>
        <taxon>Hexapoda</taxon>
        <taxon>Insecta</taxon>
        <taxon>Pterygota</taxon>
        <taxon>Neoptera</taxon>
        <taxon>Endopterygota</taxon>
        <taxon>Coleoptera</taxon>
        <taxon>Polyphaga</taxon>
        <taxon>Elateriformia</taxon>
        <taxon>Elateroidea</taxon>
        <taxon>Elateridae</taxon>
        <taxon>Agrypninae</taxon>
        <taxon>Pyrophorini</taxon>
        <taxon>Ignelater</taxon>
    </lineage>
</organism>
<dbReference type="OrthoDB" id="6770592at2759"/>
<dbReference type="EMBL" id="VTPC01091215">
    <property type="protein sequence ID" value="KAF2879191.1"/>
    <property type="molecule type" value="Genomic_DNA"/>
</dbReference>
<gene>
    <name evidence="1" type="ORF">ILUMI_26991</name>
</gene>
<proteinExistence type="predicted"/>
<protein>
    <submittedName>
        <fullName evidence="1">Uncharacterized protein</fullName>
    </submittedName>
</protein>
<reference evidence="1" key="1">
    <citation type="submission" date="2019-08" db="EMBL/GenBank/DDBJ databases">
        <title>The genome of the North American firefly Photinus pyralis.</title>
        <authorList>
            <consortium name="Photinus pyralis genome working group"/>
            <person name="Fallon T.R."/>
            <person name="Sander Lower S.E."/>
            <person name="Weng J.-K."/>
        </authorList>
    </citation>
    <scope>NUCLEOTIDE SEQUENCE</scope>
    <source>
        <strain evidence="1">TRF0915ILg1</strain>
        <tissue evidence="1">Whole body</tissue>
    </source>
</reference>
<comment type="caution">
    <text evidence="1">The sequence shown here is derived from an EMBL/GenBank/DDBJ whole genome shotgun (WGS) entry which is preliminary data.</text>
</comment>
<dbReference type="AlphaFoldDB" id="A0A8K0C5T5"/>
<evidence type="ECO:0000313" key="1">
    <source>
        <dbReference type="EMBL" id="KAF2879191.1"/>
    </source>
</evidence>
<name>A0A8K0C5T5_IGNLU</name>
<evidence type="ECO:0000313" key="2">
    <source>
        <dbReference type="Proteomes" id="UP000801492"/>
    </source>
</evidence>
<sequence length="153" mass="17399">MIQPLDKTVIGALKTFYIEEIRISLKTNQRVVSLFDVGELFGPAYVRVQPAERTIKGFATTGLYPSRRSIFNDEDFLEQHIKMKMLPQLPIHNQRSSTQGKKIKIQMQVNPEDISPIPTLKKKVGTQGRKPGKAKIITSIPNKEELEESVRII</sequence>
<keyword evidence="2" id="KW-1185">Reference proteome</keyword>